<feature type="transmembrane region" description="Helical" evidence="1">
    <location>
        <begin position="334"/>
        <end position="355"/>
    </location>
</feature>
<protein>
    <submittedName>
        <fullName evidence="2">ABC transporter permease subunit</fullName>
    </submittedName>
</protein>
<keyword evidence="1" id="KW-0472">Membrane</keyword>
<dbReference type="AlphaFoldDB" id="A0A9D2UV98"/>
<evidence type="ECO:0000256" key="1">
    <source>
        <dbReference type="SAM" id="Phobius"/>
    </source>
</evidence>
<evidence type="ECO:0000313" key="2">
    <source>
        <dbReference type="EMBL" id="HJF64673.1"/>
    </source>
</evidence>
<dbReference type="EMBL" id="DYWI01000016">
    <property type="protein sequence ID" value="HJF64673.1"/>
    <property type="molecule type" value="Genomic_DNA"/>
</dbReference>
<dbReference type="Pfam" id="PF12679">
    <property type="entry name" value="ABC2_membrane_2"/>
    <property type="match status" value="1"/>
</dbReference>
<dbReference type="GO" id="GO:0005886">
    <property type="term" value="C:plasma membrane"/>
    <property type="evidence" value="ECO:0007669"/>
    <property type="project" value="UniProtKB-SubCell"/>
</dbReference>
<evidence type="ECO:0000313" key="3">
    <source>
        <dbReference type="Proteomes" id="UP000786989"/>
    </source>
</evidence>
<proteinExistence type="predicted"/>
<name>A0A9D2UV98_9ACTN</name>
<feature type="transmembrane region" description="Helical" evidence="1">
    <location>
        <begin position="250"/>
        <end position="282"/>
    </location>
</feature>
<keyword evidence="1" id="KW-1133">Transmembrane helix</keyword>
<feature type="transmembrane region" description="Helical" evidence="1">
    <location>
        <begin position="395"/>
        <end position="415"/>
    </location>
</feature>
<sequence length="421" mass="45213">MLDLVAFELKKVVSRRTTLVTCSVLFVIICGIMTLNVLQTKTESNTGEVLSGLDAISYNREAANAHAGELSTERIVADLTAYRDLALSKMDAQELSTMSDAAAYSLMKQVFTPEEQAVLTDGYYSYLLSPWRVVGQEPYQTAAQLTDEQMGQFYETVAQGFQETLDDGMGGSWTYTDAERSYWTAMQQRVEEPLAYGYAGGWEDILNCVAFLTFAMLGVCVALAPMFAAEYQERTDAVLLASRFGRSRLVAAKVIAAFVFATAYFALHAAVICGVALIAFGAEGANLPVQVMSTSIPYDLTMAQAAGVSVGIAYAMMLGFAGLTLALSSRTKSTLAVFAAAAALILVTGVIPTAGNGVLMHIMYLAPLNALVPQPLLADCMSYPLGAAVVDLQTMLWVLYGVVMLIGAIVAVISFRRHQVA</sequence>
<organism evidence="2 3">
    <name type="scientific">Slackia equolifaciens</name>
    <dbReference type="NCBI Taxonomy" id="498718"/>
    <lineage>
        <taxon>Bacteria</taxon>
        <taxon>Bacillati</taxon>
        <taxon>Actinomycetota</taxon>
        <taxon>Coriobacteriia</taxon>
        <taxon>Eggerthellales</taxon>
        <taxon>Eggerthellaceae</taxon>
        <taxon>Slackia</taxon>
    </lineage>
</organism>
<dbReference type="Proteomes" id="UP000786989">
    <property type="component" value="Unassembled WGS sequence"/>
</dbReference>
<dbReference type="GO" id="GO:0140359">
    <property type="term" value="F:ABC-type transporter activity"/>
    <property type="evidence" value="ECO:0007669"/>
    <property type="project" value="InterPro"/>
</dbReference>
<feature type="transmembrane region" description="Helical" evidence="1">
    <location>
        <begin position="302"/>
        <end position="327"/>
    </location>
</feature>
<gene>
    <name evidence="2" type="ORF">K8U77_00955</name>
</gene>
<accession>A0A9D2UV98</accession>
<reference evidence="2" key="2">
    <citation type="submission" date="2021-09" db="EMBL/GenBank/DDBJ databases">
        <authorList>
            <person name="Gilroy R."/>
        </authorList>
    </citation>
    <scope>NUCLEOTIDE SEQUENCE</scope>
    <source>
        <strain evidence="2">ChiGjej6B6-11269</strain>
    </source>
</reference>
<feature type="transmembrane region" description="Helical" evidence="1">
    <location>
        <begin position="209"/>
        <end position="229"/>
    </location>
</feature>
<dbReference type="PANTHER" id="PTHR37305">
    <property type="entry name" value="INTEGRAL MEMBRANE PROTEIN-RELATED"/>
    <property type="match status" value="1"/>
</dbReference>
<dbReference type="PANTHER" id="PTHR37305:SF1">
    <property type="entry name" value="MEMBRANE PROTEIN"/>
    <property type="match status" value="1"/>
</dbReference>
<keyword evidence="1" id="KW-0812">Transmembrane</keyword>
<reference evidence="2" key="1">
    <citation type="journal article" date="2021" name="PeerJ">
        <title>Extensive microbial diversity within the chicken gut microbiome revealed by metagenomics and culture.</title>
        <authorList>
            <person name="Gilroy R."/>
            <person name="Ravi A."/>
            <person name="Getino M."/>
            <person name="Pursley I."/>
            <person name="Horton D.L."/>
            <person name="Alikhan N.F."/>
            <person name="Baker D."/>
            <person name="Gharbi K."/>
            <person name="Hall N."/>
            <person name="Watson M."/>
            <person name="Adriaenssens E.M."/>
            <person name="Foster-Nyarko E."/>
            <person name="Jarju S."/>
            <person name="Secka A."/>
            <person name="Antonio M."/>
            <person name="Oren A."/>
            <person name="Chaudhuri R.R."/>
            <person name="La Ragione R."/>
            <person name="Hildebrand F."/>
            <person name="Pallen M.J."/>
        </authorList>
    </citation>
    <scope>NUCLEOTIDE SEQUENCE</scope>
    <source>
        <strain evidence="2">ChiGjej6B6-11269</strain>
    </source>
</reference>
<comment type="caution">
    <text evidence="2">The sequence shown here is derived from an EMBL/GenBank/DDBJ whole genome shotgun (WGS) entry which is preliminary data.</text>
</comment>
<feature type="transmembrane region" description="Helical" evidence="1">
    <location>
        <begin position="18"/>
        <end position="38"/>
    </location>
</feature>